<dbReference type="InterPro" id="IPR000719">
    <property type="entry name" value="Prot_kinase_dom"/>
</dbReference>
<dbReference type="InterPro" id="IPR011009">
    <property type="entry name" value="Kinase-like_dom_sf"/>
</dbReference>
<dbReference type="EC" id="2.7.11.1" evidence="1"/>
<dbReference type="EnsemblMetazoa" id="CJA11275a.1">
    <property type="protein sequence ID" value="CJA11275a.1"/>
    <property type="gene ID" value="WBGene00130479"/>
</dbReference>
<organism evidence="4 5">
    <name type="scientific">Caenorhabditis japonica</name>
    <dbReference type="NCBI Taxonomy" id="281687"/>
    <lineage>
        <taxon>Eukaryota</taxon>
        <taxon>Metazoa</taxon>
        <taxon>Ecdysozoa</taxon>
        <taxon>Nematoda</taxon>
        <taxon>Chromadorea</taxon>
        <taxon>Rhabditida</taxon>
        <taxon>Rhabditina</taxon>
        <taxon>Rhabditomorpha</taxon>
        <taxon>Rhabditoidea</taxon>
        <taxon>Rhabditidae</taxon>
        <taxon>Peloderinae</taxon>
        <taxon>Caenorhabditis</taxon>
    </lineage>
</organism>
<name>A0A8R1DT83_CAEJA</name>
<evidence type="ECO:0000313" key="5">
    <source>
        <dbReference type="Proteomes" id="UP000005237"/>
    </source>
</evidence>
<dbReference type="PANTHER" id="PTHR11909">
    <property type="entry name" value="CASEIN KINASE-RELATED"/>
    <property type="match status" value="1"/>
</dbReference>
<keyword evidence="5" id="KW-1185">Reference proteome</keyword>
<evidence type="ECO:0000313" key="4">
    <source>
        <dbReference type="EnsemblMetazoa" id="CJA11275a.1"/>
    </source>
</evidence>
<reference evidence="4" key="2">
    <citation type="submission" date="2022-06" db="UniProtKB">
        <authorList>
            <consortium name="EnsemblMetazoa"/>
        </authorList>
    </citation>
    <scope>IDENTIFICATION</scope>
    <source>
        <strain evidence="4">DF5081</strain>
    </source>
</reference>
<dbReference type="InterPro" id="IPR008271">
    <property type="entry name" value="Ser/Thr_kinase_AS"/>
</dbReference>
<evidence type="ECO:0000259" key="3">
    <source>
        <dbReference type="PROSITE" id="PS50011"/>
    </source>
</evidence>
<evidence type="ECO:0000256" key="1">
    <source>
        <dbReference type="ARBA" id="ARBA00012513"/>
    </source>
</evidence>
<reference evidence="5" key="1">
    <citation type="submission" date="2010-08" db="EMBL/GenBank/DDBJ databases">
        <authorList>
            <consortium name="Caenorhabditis japonica Sequencing Consortium"/>
            <person name="Wilson R.K."/>
        </authorList>
    </citation>
    <scope>NUCLEOTIDE SEQUENCE [LARGE SCALE GENOMIC DNA]</scope>
    <source>
        <strain evidence="5">DF5081</strain>
    </source>
</reference>
<proteinExistence type="predicted"/>
<dbReference type="AlphaFoldDB" id="A0A8R1DT83"/>
<feature type="region of interest" description="Disordered" evidence="2">
    <location>
        <begin position="208"/>
        <end position="269"/>
    </location>
</feature>
<dbReference type="GO" id="GO:0004674">
    <property type="term" value="F:protein serine/threonine kinase activity"/>
    <property type="evidence" value="ECO:0007669"/>
    <property type="project" value="UniProtKB-EC"/>
</dbReference>
<feature type="domain" description="Protein kinase" evidence="3">
    <location>
        <begin position="1"/>
        <end position="153"/>
    </location>
</feature>
<dbReference type="PROSITE" id="PS00108">
    <property type="entry name" value="PROTEIN_KINASE_ST"/>
    <property type="match status" value="1"/>
</dbReference>
<accession>A0A8R1DT83</accession>
<dbReference type="SUPFAM" id="SSF56112">
    <property type="entry name" value="Protein kinase-like (PK-like)"/>
    <property type="match status" value="1"/>
</dbReference>
<dbReference type="Gene3D" id="1.10.510.10">
    <property type="entry name" value="Transferase(Phosphotransferase) domain 1"/>
    <property type="match status" value="1"/>
</dbReference>
<dbReference type="PROSITE" id="PS50011">
    <property type="entry name" value="PROTEIN_KINASE_DOM"/>
    <property type="match status" value="1"/>
</dbReference>
<dbReference type="GO" id="GO:0005524">
    <property type="term" value="F:ATP binding"/>
    <property type="evidence" value="ECO:0007669"/>
    <property type="project" value="InterPro"/>
</dbReference>
<dbReference type="Proteomes" id="UP000005237">
    <property type="component" value="Unassembled WGS sequence"/>
</dbReference>
<feature type="compositionally biased region" description="Polar residues" evidence="2">
    <location>
        <begin position="242"/>
        <end position="258"/>
    </location>
</feature>
<evidence type="ECO:0000256" key="2">
    <source>
        <dbReference type="SAM" id="MobiDB-lite"/>
    </source>
</evidence>
<feature type="compositionally biased region" description="Basic and acidic residues" evidence="2">
    <location>
        <begin position="208"/>
        <end position="221"/>
    </location>
</feature>
<sequence length="269" mass="31117">MHEVGFIHRDLKPGNVCTGTPPNDDGILYVLDFGISRRIFKNKKNRTLRNQRNRVPFYGTRKFCSRACHLEKDQGRKDDMETYLYTIFDLFHNERGLPWAKLMKEPKKIVDKKSALFANPDKELDQVVPRVFCKIIKYLDSLQFHDAVDYRMIESEIKTSRTDQKMDISERSMDWIGKLEKLLIEKEEKKKLLAKGEETLLLERLQKEARKKDGKASDDSLMKGLTQIEGSEGPPGNFNERALTTQMATQGRSPSSPASPMVKPKKEKH</sequence>
<dbReference type="InterPro" id="IPR050235">
    <property type="entry name" value="CK1_Ser-Thr_kinase"/>
</dbReference>
<protein>
    <recommendedName>
        <fullName evidence="1">non-specific serine/threonine protein kinase</fullName>
        <ecNumber evidence="1">2.7.11.1</ecNumber>
    </recommendedName>
</protein>